<feature type="region of interest" description="Disordered" evidence="1">
    <location>
        <begin position="71"/>
        <end position="100"/>
    </location>
</feature>
<organism evidence="2 3">
    <name type="scientific">Dactylosporangium darangshiense</name>
    <dbReference type="NCBI Taxonomy" id="579108"/>
    <lineage>
        <taxon>Bacteria</taxon>
        <taxon>Bacillati</taxon>
        <taxon>Actinomycetota</taxon>
        <taxon>Actinomycetes</taxon>
        <taxon>Micromonosporales</taxon>
        <taxon>Micromonosporaceae</taxon>
        <taxon>Dactylosporangium</taxon>
    </lineage>
</organism>
<dbReference type="Proteomes" id="UP001500620">
    <property type="component" value="Unassembled WGS sequence"/>
</dbReference>
<protein>
    <recommendedName>
        <fullName evidence="4">Lipoprotein</fullName>
    </recommendedName>
</protein>
<evidence type="ECO:0008006" key="4">
    <source>
        <dbReference type="Google" id="ProtNLM"/>
    </source>
</evidence>
<evidence type="ECO:0000313" key="3">
    <source>
        <dbReference type="Proteomes" id="UP001500620"/>
    </source>
</evidence>
<dbReference type="EMBL" id="BAABAT010000020">
    <property type="protein sequence ID" value="GAA4255087.1"/>
    <property type="molecule type" value="Genomic_DNA"/>
</dbReference>
<reference evidence="3" key="1">
    <citation type="journal article" date="2019" name="Int. J. Syst. Evol. Microbiol.">
        <title>The Global Catalogue of Microorganisms (GCM) 10K type strain sequencing project: providing services to taxonomists for standard genome sequencing and annotation.</title>
        <authorList>
            <consortium name="The Broad Institute Genomics Platform"/>
            <consortium name="The Broad Institute Genome Sequencing Center for Infectious Disease"/>
            <person name="Wu L."/>
            <person name="Ma J."/>
        </authorList>
    </citation>
    <scope>NUCLEOTIDE SEQUENCE [LARGE SCALE GENOMIC DNA]</scope>
    <source>
        <strain evidence="3">JCM 17441</strain>
    </source>
</reference>
<evidence type="ECO:0000313" key="2">
    <source>
        <dbReference type="EMBL" id="GAA4255087.1"/>
    </source>
</evidence>
<proteinExistence type="predicted"/>
<gene>
    <name evidence="2" type="ORF">GCM10022255_062410</name>
</gene>
<comment type="caution">
    <text evidence="2">The sequence shown here is derived from an EMBL/GenBank/DDBJ whole genome shotgun (WGS) entry which is preliminary data.</text>
</comment>
<sequence length="141" mass="14298">MAACTATPSTPTATGPAYTCCEAADINRDYQPGQTLTVHWIVVPGKLSTGSPAHEVELNARLSGPYATVSDLKTASGQDPAGGSTFTADPIRPSGQTGEQPVSSILIPLAAAPGYYNLITSVTEAPASHGGASVIHVVPKP</sequence>
<name>A0ABP8DG05_9ACTN</name>
<keyword evidence="3" id="KW-1185">Reference proteome</keyword>
<accession>A0ABP8DG05</accession>
<evidence type="ECO:0000256" key="1">
    <source>
        <dbReference type="SAM" id="MobiDB-lite"/>
    </source>
</evidence>